<dbReference type="AlphaFoldDB" id="A0A9D1LQN6"/>
<dbReference type="PANTHER" id="PTHR48081:SF9">
    <property type="entry name" value="CARBOXYLESTERASE"/>
    <property type="match status" value="1"/>
</dbReference>
<dbReference type="GO" id="GO:0016787">
    <property type="term" value="F:hydrolase activity"/>
    <property type="evidence" value="ECO:0007669"/>
    <property type="project" value="UniProtKB-KW"/>
</dbReference>
<accession>A0A9D1LQN6</accession>
<evidence type="ECO:0000256" key="1">
    <source>
        <dbReference type="ARBA" id="ARBA00022801"/>
    </source>
</evidence>
<evidence type="ECO:0000313" key="3">
    <source>
        <dbReference type="EMBL" id="HIU46255.1"/>
    </source>
</evidence>
<reference evidence="3" key="2">
    <citation type="journal article" date="2021" name="PeerJ">
        <title>Extensive microbial diversity within the chicken gut microbiome revealed by metagenomics and culture.</title>
        <authorList>
            <person name="Gilroy R."/>
            <person name="Ravi A."/>
            <person name="Getino M."/>
            <person name="Pursley I."/>
            <person name="Horton D.L."/>
            <person name="Alikhan N.F."/>
            <person name="Baker D."/>
            <person name="Gharbi K."/>
            <person name="Hall N."/>
            <person name="Watson M."/>
            <person name="Adriaenssens E.M."/>
            <person name="Foster-Nyarko E."/>
            <person name="Jarju S."/>
            <person name="Secka A."/>
            <person name="Antonio M."/>
            <person name="Oren A."/>
            <person name="Chaudhuri R.R."/>
            <person name="La Ragione R."/>
            <person name="Hildebrand F."/>
            <person name="Pallen M.J."/>
        </authorList>
    </citation>
    <scope>NUCLEOTIDE SEQUENCE</scope>
    <source>
        <strain evidence="3">ChiSxjej2B14-8506</strain>
    </source>
</reference>
<dbReference type="InterPro" id="IPR050300">
    <property type="entry name" value="GDXG_lipolytic_enzyme"/>
</dbReference>
<gene>
    <name evidence="3" type="ORF">IAC59_03235</name>
</gene>
<proteinExistence type="predicted"/>
<protein>
    <submittedName>
        <fullName evidence="3">Alpha/beta hydrolase</fullName>
    </submittedName>
</protein>
<dbReference type="EMBL" id="DVNK01000025">
    <property type="protein sequence ID" value="HIU46255.1"/>
    <property type="molecule type" value="Genomic_DNA"/>
</dbReference>
<keyword evidence="1 3" id="KW-0378">Hydrolase</keyword>
<feature type="domain" description="BD-FAE-like" evidence="2">
    <location>
        <begin position="17"/>
        <end position="117"/>
    </location>
</feature>
<dbReference type="InterPro" id="IPR029058">
    <property type="entry name" value="AB_hydrolase_fold"/>
</dbReference>
<dbReference type="InterPro" id="IPR049492">
    <property type="entry name" value="BD-FAE-like_dom"/>
</dbReference>
<sequence>MRNICDIQYGSDATRALDIHLPDAPRATYVFIHGGGLTGGDKADDKALFERLAAQGVATVSVNYRLIPAARFPEFIEDCAQALAWVRGHLAHYGLDGRIVLGGSSAGAYISMMLAFDRRYLAAQGIAPEDMRGFIFDAGQPTTHFELLRQRGMDEKRLIVDETAPLYHICDARPGRPLLIITAENDMPARVEQNALMRRVLLNYGYPEALIEQHMMKGYGHCGYCGDVKPDGSFAYGDICADFILRVCG</sequence>
<comment type="caution">
    <text evidence="3">The sequence shown here is derived from an EMBL/GenBank/DDBJ whole genome shotgun (WGS) entry which is preliminary data.</text>
</comment>
<dbReference type="Gene3D" id="3.40.50.1820">
    <property type="entry name" value="alpha/beta hydrolase"/>
    <property type="match status" value="1"/>
</dbReference>
<evidence type="ECO:0000313" key="4">
    <source>
        <dbReference type="Proteomes" id="UP000824123"/>
    </source>
</evidence>
<reference evidence="3" key="1">
    <citation type="submission" date="2020-10" db="EMBL/GenBank/DDBJ databases">
        <authorList>
            <person name="Gilroy R."/>
        </authorList>
    </citation>
    <scope>NUCLEOTIDE SEQUENCE</scope>
    <source>
        <strain evidence="3">ChiSxjej2B14-8506</strain>
    </source>
</reference>
<organism evidence="3 4">
    <name type="scientific">Candidatus Fimadaptatus faecigallinarum</name>
    <dbReference type="NCBI Taxonomy" id="2840814"/>
    <lineage>
        <taxon>Bacteria</taxon>
        <taxon>Bacillati</taxon>
        <taxon>Bacillota</taxon>
        <taxon>Clostridia</taxon>
        <taxon>Eubacteriales</taxon>
        <taxon>Candidatus Fimadaptatus</taxon>
    </lineage>
</organism>
<dbReference type="Pfam" id="PF20434">
    <property type="entry name" value="BD-FAE"/>
    <property type="match status" value="1"/>
</dbReference>
<dbReference type="SUPFAM" id="SSF53474">
    <property type="entry name" value="alpha/beta-Hydrolases"/>
    <property type="match status" value="1"/>
</dbReference>
<dbReference type="PANTHER" id="PTHR48081">
    <property type="entry name" value="AB HYDROLASE SUPERFAMILY PROTEIN C4A8.06C"/>
    <property type="match status" value="1"/>
</dbReference>
<dbReference type="Proteomes" id="UP000824123">
    <property type="component" value="Unassembled WGS sequence"/>
</dbReference>
<name>A0A9D1LQN6_9FIRM</name>
<evidence type="ECO:0000259" key="2">
    <source>
        <dbReference type="Pfam" id="PF20434"/>
    </source>
</evidence>